<dbReference type="InterPro" id="IPR051836">
    <property type="entry name" value="Kremen_rcpt"/>
</dbReference>
<dbReference type="Proteomes" id="UP000284706">
    <property type="component" value="Unassembled WGS sequence"/>
</dbReference>
<dbReference type="InParanoid" id="A0A409VUU3"/>
<dbReference type="OrthoDB" id="5985073at2759"/>
<feature type="domain" description="WSC" evidence="8">
    <location>
        <begin position="45"/>
        <end position="141"/>
    </location>
</feature>
<keyword evidence="10" id="KW-1185">Reference proteome</keyword>
<keyword evidence="6" id="KW-0325">Glycoprotein</keyword>
<gene>
    <name evidence="9" type="ORF">CVT26_013313</name>
</gene>
<dbReference type="STRING" id="231916.A0A409VUU3"/>
<dbReference type="Pfam" id="PF01822">
    <property type="entry name" value="WSC"/>
    <property type="match status" value="2"/>
</dbReference>
<dbReference type="PANTHER" id="PTHR24269">
    <property type="entry name" value="KREMEN PROTEIN"/>
    <property type="match status" value="1"/>
</dbReference>
<keyword evidence="4" id="KW-1133">Transmembrane helix</keyword>
<feature type="domain" description="WSC" evidence="8">
    <location>
        <begin position="165"/>
        <end position="275"/>
    </location>
</feature>
<keyword evidence="5" id="KW-0472">Membrane</keyword>
<dbReference type="AlphaFoldDB" id="A0A409VUU3"/>
<evidence type="ECO:0000256" key="2">
    <source>
        <dbReference type="ARBA" id="ARBA00022692"/>
    </source>
</evidence>
<evidence type="ECO:0000256" key="7">
    <source>
        <dbReference type="SAM" id="SignalP"/>
    </source>
</evidence>
<dbReference type="SMART" id="SM00321">
    <property type="entry name" value="WSC"/>
    <property type="match status" value="2"/>
</dbReference>
<evidence type="ECO:0000256" key="5">
    <source>
        <dbReference type="ARBA" id="ARBA00023136"/>
    </source>
</evidence>
<evidence type="ECO:0000259" key="8">
    <source>
        <dbReference type="PROSITE" id="PS51212"/>
    </source>
</evidence>
<accession>A0A409VUU3</accession>
<dbReference type="GO" id="GO:0005886">
    <property type="term" value="C:plasma membrane"/>
    <property type="evidence" value="ECO:0007669"/>
    <property type="project" value="TreeGrafter"/>
</dbReference>
<name>A0A409VUU3_9AGAR</name>
<keyword evidence="3 7" id="KW-0732">Signal</keyword>
<evidence type="ECO:0000256" key="1">
    <source>
        <dbReference type="ARBA" id="ARBA00004167"/>
    </source>
</evidence>
<dbReference type="PANTHER" id="PTHR24269:SF16">
    <property type="entry name" value="PROTEIN SLG1"/>
    <property type="match status" value="1"/>
</dbReference>
<organism evidence="9 10">
    <name type="scientific">Gymnopilus dilepis</name>
    <dbReference type="NCBI Taxonomy" id="231916"/>
    <lineage>
        <taxon>Eukaryota</taxon>
        <taxon>Fungi</taxon>
        <taxon>Dikarya</taxon>
        <taxon>Basidiomycota</taxon>
        <taxon>Agaricomycotina</taxon>
        <taxon>Agaricomycetes</taxon>
        <taxon>Agaricomycetidae</taxon>
        <taxon>Agaricales</taxon>
        <taxon>Agaricineae</taxon>
        <taxon>Hymenogastraceae</taxon>
        <taxon>Gymnopilus</taxon>
    </lineage>
</organism>
<sequence>MVLLVYLAATVLLLLAEASSQLFALAGAVPNIEPRSSNANGPLPGWTLVGCFDDRGASRTLKAQSFVDNVAMTPALCLEFCSNFTFPYGFAGVEFGQQCWCDGVIQLTANLTDSSECNIPCAGDATLNCGGSSRISIYTNGTPSPKLPTVATRPEPAEDAAQVALWQYAGCYSDSASSRTLQRTLSHGVPMDANQCAAACEDAFPNSSELIVSSPSQEATPLFLGVENGGECWCGPSLSESAQRLPDIACESMGCQGVNNQACGGEFIIAVYQFNPLIAIECPDPIPAPFDVPFHLNAVFVDEPTTSVPITMTSAIFHTNDGGTTAAEAGILSVGIMSWS</sequence>
<feature type="chain" id="PRO_5019019766" description="WSC domain-containing protein" evidence="7">
    <location>
        <begin position="19"/>
        <end position="340"/>
    </location>
</feature>
<evidence type="ECO:0000256" key="4">
    <source>
        <dbReference type="ARBA" id="ARBA00022989"/>
    </source>
</evidence>
<reference evidence="9 10" key="1">
    <citation type="journal article" date="2018" name="Evol. Lett.">
        <title>Horizontal gene cluster transfer increased hallucinogenic mushroom diversity.</title>
        <authorList>
            <person name="Reynolds H.T."/>
            <person name="Vijayakumar V."/>
            <person name="Gluck-Thaler E."/>
            <person name="Korotkin H.B."/>
            <person name="Matheny P.B."/>
            <person name="Slot J.C."/>
        </authorList>
    </citation>
    <scope>NUCLEOTIDE SEQUENCE [LARGE SCALE GENOMIC DNA]</scope>
    <source>
        <strain evidence="9 10">SRW20</strain>
    </source>
</reference>
<keyword evidence="2" id="KW-0812">Transmembrane</keyword>
<dbReference type="InterPro" id="IPR002889">
    <property type="entry name" value="WSC_carb-bd"/>
</dbReference>
<feature type="signal peptide" evidence="7">
    <location>
        <begin position="1"/>
        <end position="18"/>
    </location>
</feature>
<dbReference type="EMBL" id="NHYE01005555">
    <property type="protein sequence ID" value="PPQ70025.1"/>
    <property type="molecule type" value="Genomic_DNA"/>
</dbReference>
<evidence type="ECO:0000256" key="3">
    <source>
        <dbReference type="ARBA" id="ARBA00022729"/>
    </source>
</evidence>
<proteinExistence type="predicted"/>
<comment type="subcellular location">
    <subcellularLocation>
        <location evidence="1">Membrane</location>
        <topology evidence="1">Single-pass membrane protein</topology>
    </subcellularLocation>
</comment>
<comment type="caution">
    <text evidence="9">The sequence shown here is derived from an EMBL/GenBank/DDBJ whole genome shotgun (WGS) entry which is preliminary data.</text>
</comment>
<protein>
    <recommendedName>
        <fullName evidence="8">WSC domain-containing protein</fullName>
    </recommendedName>
</protein>
<dbReference type="PROSITE" id="PS51212">
    <property type="entry name" value="WSC"/>
    <property type="match status" value="2"/>
</dbReference>
<evidence type="ECO:0000256" key="6">
    <source>
        <dbReference type="ARBA" id="ARBA00023180"/>
    </source>
</evidence>
<evidence type="ECO:0000313" key="10">
    <source>
        <dbReference type="Proteomes" id="UP000284706"/>
    </source>
</evidence>
<evidence type="ECO:0000313" key="9">
    <source>
        <dbReference type="EMBL" id="PPQ70025.1"/>
    </source>
</evidence>